<evidence type="ECO:0000259" key="1">
    <source>
        <dbReference type="Pfam" id="PF11001"/>
    </source>
</evidence>
<name>W6MQ64_9ASCO</name>
<accession>W6MQ64</accession>
<dbReference type="SUPFAM" id="SSF116768">
    <property type="entry name" value="DNA-binding domain of EIN3-like"/>
    <property type="match status" value="1"/>
</dbReference>
<sequence>MQCIETLRSTLDHLNEDKGLSYVLLLVNSSDGQAEVISSDELQEASEVLQTYIQENPVHCTDQELEKCSGSDSFESTHQTSDSLLRCMVDLGKPESVTLYLQLCFKAIQQSQCKVIAKSWIRAAEPKKQARYPYKSGDQSKPPWWPHHVRHKEPDHLLKEERTDVMIALCRTHVSQLPQLKAASQRGIKMSRYKWQVMDELFRVIEAEARFKDQGIGPSNIEVLSLDMLKPKRRRVGEAESLPFRSPRRVLRKIPIEPSLTTSSDESFFQDASNVLRFERLPPIGYFKTRANPSAASNFEEFKDFVNLTGSSPRSDINNSPRDRELGEDARIALGTLSTNRSYSTMSKVLGSKTDDDLNRFYNTEAPLTSKVHETFSSIRKPKKFLPFRE</sequence>
<dbReference type="PANTHER" id="PTHR36102">
    <property type="entry name" value="CHROMOSOME 10, WHOLE GENOME SHOTGUN SEQUENCE"/>
    <property type="match status" value="1"/>
</dbReference>
<dbReference type="InterPro" id="IPR023278">
    <property type="entry name" value="Ethylene_insens-like_DNA-bd"/>
</dbReference>
<dbReference type="InterPro" id="IPR021264">
    <property type="entry name" value="AFUB_079030/YDR124W-like"/>
</dbReference>
<feature type="domain" description="Subtelomeric hrmA-associated cluster protein AFUB-079030/YDR124W-like helical bundle" evidence="1">
    <location>
        <begin position="92"/>
        <end position="206"/>
    </location>
</feature>
<reference evidence="2" key="2">
    <citation type="submission" date="2014-02" db="EMBL/GenBank/DDBJ databases">
        <title>Complete DNA sequence of /Kuraishia capsulata/ illustrates novel genomic features among budding yeasts (/Saccharomycotina/).</title>
        <authorList>
            <person name="Morales L."/>
            <person name="Noel B."/>
            <person name="Porcel B."/>
            <person name="Marcet-Houben M."/>
            <person name="Hullo M-F."/>
            <person name="Sacerdot C."/>
            <person name="Tekaia F."/>
            <person name="Leh-Louis V."/>
            <person name="Despons L."/>
            <person name="Khanna V."/>
            <person name="Aury J-M."/>
            <person name="Barbe V."/>
            <person name="Couloux A."/>
            <person name="Labadie K."/>
            <person name="Pelletier E."/>
            <person name="Souciet J-L."/>
            <person name="Boekhout T."/>
            <person name="Gabaldon T."/>
            <person name="Wincker P."/>
            <person name="Dujon B."/>
        </authorList>
    </citation>
    <scope>NUCLEOTIDE SEQUENCE</scope>
    <source>
        <strain evidence="2">CBS 1993</strain>
    </source>
</reference>
<reference evidence="2" key="1">
    <citation type="submission" date="2013-12" db="EMBL/GenBank/DDBJ databases">
        <authorList>
            <person name="Genoscope - CEA"/>
        </authorList>
    </citation>
    <scope>NUCLEOTIDE SEQUENCE</scope>
    <source>
        <strain evidence="2">CBS 1993</strain>
    </source>
</reference>
<dbReference type="STRING" id="1382522.W6MQ64"/>
<dbReference type="GO" id="GO:0005634">
    <property type="term" value="C:nucleus"/>
    <property type="evidence" value="ECO:0007669"/>
    <property type="project" value="InterPro"/>
</dbReference>
<evidence type="ECO:0000313" key="3">
    <source>
        <dbReference type="Proteomes" id="UP000019384"/>
    </source>
</evidence>
<keyword evidence="3" id="KW-1185">Reference proteome</keyword>
<dbReference type="OrthoDB" id="5338458at2759"/>
<dbReference type="HOGENOM" id="CLU_707999_0_0_1"/>
<dbReference type="RefSeq" id="XP_022460811.1">
    <property type="nucleotide sequence ID" value="XM_022605928.1"/>
</dbReference>
<dbReference type="GO" id="GO:0003700">
    <property type="term" value="F:DNA-binding transcription factor activity"/>
    <property type="evidence" value="ECO:0007669"/>
    <property type="project" value="InterPro"/>
</dbReference>
<protein>
    <recommendedName>
        <fullName evidence="1">Subtelomeric hrmA-associated cluster protein AFUB-079030/YDR124W-like helical bundle domain-containing protein</fullName>
    </recommendedName>
</protein>
<proteinExistence type="predicted"/>
<evidence type="ECO:0000313" key="2">
    <source>
        <dbReference type="EMBL" id="CDK28821.1"/>
    </source>
</evidence>
<dbReference type="Proteomes" id="UP000019384">
    <property type="component" value="Unassembled WGS sequence"/>
</dbReference>
<gene>
    <name evidence="2" type="ORF">KUCA_T00004806001</name>
</gene>
<dbReference type="Pfam" id="PF11001">
    <property type="entry name" value="AFUB_07903_YDR124W_hel"/>
    <property type="match status" value="1"/>
</dbReference>
<dbReference type="GeneID" id="34522199"/>
<dbReference type="InterPro" id="IPR047092">
    <property type="entry name" value="AFUB_07903/YDR124W-like_hel"/>
</dbReference>
<dbReference type="PANTHER" id="PTHR36102:SF1">
    <property type="entry name" value="YDR124W-LIKE HELICAL BUNDLE DOMAIN-CONTAINING PROTEIN"/>
    <property type="match status" value="1"/>
</dbReference>
<dbReference type="AlphaFoldDB" id="W6MQ64"/>
<dbReference type="EMBL" id="HG793130">
    <property type="protein sequence ID" value="CDK28821.1"/>
    <property type="molecule type" value="Genomic_DNA"/>
</dbReference>
<organism evidence="2 3">
    <name type="scientific">Kuraishia capsulata CBS 1993</name>
    <dbReference type="NCBI Taxonomy" id="1382522"/>
    <lineage>
        <taxon>Eukaryota</taxon>
        <taxon>Fungi</taxon>
        <taxon>Dikarya</taxon>
        <taxon>Ascomycota</taxon>
        <taxon>Saccharomycotina</taxon>
        <taxon>Pichiomycetes</taxon>
        <taxon>Pichiales</taxon>
        <taxon>Pichiaceae</taxon>
        <taxon>Kuraishia</taxon>
    </lineage>
</organism>